<keyword evidence="1" id="KW-1133">Transmembrane helix</keyword>
<dbReference type="InterPro" id="IPR025143">
    <property type="entry name" value="DUF4083"/>
</dbReference>
<dbReference type="EMBL" id="PISE01000031">
    <property type="protein sequence ID" value="PKG22873.1"/>
    <property type="molecule type" value="Genomic_DNA"/>
</dbReference>
<evidence type="ECO:0000313" key="3">
    <source>
        <dbReference type="Proteomes" id="UP000233375"/>
    </source>
</evidence>
<comment type="caution">
    <text evidence="2">The sequence shown here is derived from an EMBL/GenBank/DDBJ whole genome shotgun (WGS) entry which is preliminary data.</text>
</comment>
<gene>
    <name evidence="2" type="ORF">CWS01_14415</name>
</gene>
<feature type="transmembrane region" description="Helical" evidence="1">
    <location>
        <begin position="23"/>
        <end position="44"/>
    </location>
</feature>
<reference evidence="2 3" key="1">
    <citation type="journal article" date="2003" name="Int. J. Syst. Evol. Microbiol.">
        <title>Bacillus nealsonii sp. nov., isolated from a spacecraft-assembly facility, whose spores are gamma-radiation resistant.</title>
        <authorList>
            <person name="Venkateswaran K."/>
            <person name="Kempf M."/>
            <person name="Chen F."/>
            <person name="Satomi M."/>
            <person name="Nicholson W."/>
            <person name="Kern R."/>
        </authorList>
    </citation>
    <scope>NUCLEOTIDE SEQUENCE [LARGE SCALE GENOMIC DNA]</scope>
    <source>
        <strain evidence="2 3">FO-92</strain>
    </source>
</reference>
<protein>
    <recommendedName>
        <fullName evidence="4">DUF4083 domain-containing protein</fullName>
    </recommendedName>
</protein>
<accession>A0A2N0Z025</accession>
<proteinExistence type="predicted"/>
<evidence type="ECO:0000313" key="2">
    <source>
        <dbReference type="EMBL" id="PKG22873.1"/>
    </source>
</evidence>
<keyword evidence="1" id="KW-0812">Transmembrane</keyword>
<dbReference type="AlphaFoldDB" id="A0A2N0Z025"/>
<evidence type="ECO:0008006" key="4">
    <source>
        <dbReference type="Google" id="ProtNLM"/>
    </source>
</evidence>
<dbReference type="Pfam" id="PF13314">
    <property type="entry name" value="DUF4083"/>
    <property type="match status" value="1"/>
</dbReference>
<dbReference type="Proteomes" id="UP000233375">
    <property type="component" value="Unassembled WGS sequence"/>
</dbReference>
<name>A0A2N0Z025_9BACI</name>
<sequence>MDKNRWYNIPKKEPLTMINYGDIIFQTFLFIIVIAVILAIVVIIKNVTNKNGYKQSKAIEHKLDRIIDLLEKDKQN</sequence>
<organism evidence="2 3">
    <name type="scientific">Niallia nealsonii</name>
    <dbReference type="NCBI Taxonomy" id="115979"/>
    <lineage>
        <taxon>Bacteria</taxon>
        <taxon>Bacillati</taxon>
        <taxon>Bacillota</taxon>
        <taxon>Bacilli</taxon>
        <taxon>Bacillales</taxon>
        <taxon>Bacillaceae</taxon>
        <taxon>Niallia</taxon>
    </lineage>
</organism>
<keyword evidence="3" id="KW-1185">Reference proteome</keyword>
<evidence type="ECO:0000256" key="1">
    <source>
        <dbReference type="SAM" id="Phobius"/>
    </source>
</evidence>
<keyword evidence="1" id="KW-0472">Membrane</keyword>